<dbReference type="Gene3D" id="3.40.50.300">
    <property type="entry name" value="P-loop containing nucleotide triphosphate hydrolases"/>
    <property type="match status" value="1"/>
</dbReference>
<dbReference type="InterPro" id="IPR027417">
    <property type="entry name" value="P-loop_NTPase"/>
</dbReference>
<dbReference type="InterPro" id="IPR011704">
    <property type="entry name" value="ATPase_dyneun-rel_AAA"/>
</dbReference>
<dbReference type="Proteomes" id="UP000826775">
    <property type="component" value="Chromosome"/>
</dbReference>
<organism evidence="2 3">
    <name type="scientific">Helicobacter gastrocanis</name>
    <dbReference type="NCBI Taxonomy" id="2849641"/>
    <lineage>
        <taxon>Bacteria</taxon>
        <taxon>Pseudomonadati</taxon>
        <taxon>Campylobacterota</taxon>
        <taxon>Epsilonproteobacteria</taxon>
        <taxon>Campylobacterales</taxon>
        <taxon>Helicobacteraceae</taxon>
        <taxon>Helicobacter</taxon>
    </lineage>
</organism>
<evidence type="ECO:0000313" key="3">
    <source>
        <dbReference type="Proteomes" id="UP000826775"/>
    </source>
</evidence>
<dbReference type="SUPFAM" id="SSF52540">
    <property type="entry name" value="P-loop containing nucleoside triphosphate hydrolases"/>
    <property type="match status" value="1"/>
</dbReference>
<reference evidence="2 3" key="1">
    <citation type="submission" date="2021-07" db="EMBL/GenBank/DDBJ databases">
        <title>Novel Helicobacter sp. Isolated from a dog.</title>
        <authorList>
            <person name="Rimbara E."/>
            <person name="Suzuki M."/>
        </authorList>
    </citation>
    <scope>NUCLEOTIDE SEQUENCE [LARGE SCALE GENOMIC DNA]</scope>
    <source>
        <strain evidence="3">NHP19-003</strain>
    </source>
</reference>
<protein>
    <recommendedName>
        <fullName evidence="1">ATPase dynein-related AAA domain-containing protein</fullName>
    </recommendedName>
</protein>
<dbReference type="RefSeq" id="WP_260320674.1">
    <property type="nucleotide sequence ID" value="NZ_AP024814.1"/>
</dbReference>
<dbReference type="InterPro" id="IPR052934">
    <property type="entry name" value="Methyl-DNA_Rec/Restrict_Enz"/>
</dbReference>
<dbReference type="PANTHER" id="PTHR37291:SF1">
    <property type="entry name" value="TYPE IV METHYL-DIRECTED RESTRICTION ENZYME ECOKMCRB SUBUNIT"/>
    <property type="match status" value="1"/>
</dbReference>
<accession>A0ABN6I1J7</accession>
<evidence type="ECO:0000313" key="2">
    <source>
        <dbReference type="EMBL" id="BCZ17456.1"/>
    </source>
</evidence>
<dbReference type="EMBL" id="AP024814">
    <property type="protein sequence ID" value="BCZ17456.1"/>
    <property type="molecule type" value="Genomic_DNA"/>
</dbReference>
<evidence type="ECO:0000259" key="1">
    <source>
        <dbReference type="Pfam" id="PF07728"/>
    </source>
</evidence>
<keyword evidence="3" id="KW-1185">Reference proteome</keyword>
<gene>
    <name evidence="2" type="ORF">NHP190003_07380</name>
</gene>
<dbReference type="PANTHER" id="PTHR37291">
    <property type="entry name" value="5-METHYLCYTOSINE-SPECIFIC RESTRICTION ENZYME B"/>
    <property type="match status" value="1"/>
</dbReference>
<dbReference type="Pfam" id="PF07728">
    <property type="entry name" value="AAA_5"/>
    <property type="match status" value="1"/>
</dbReference>
<feature type="domain" description="ATPase dynein-related AAA" evidence="1">
    <location>
        <begin position="694"/>
        <end position="771"/>
    </location>
</feature>
<proteinExistence type="predicted"/>
<sequence>MAKLEWSVEQRQAFLGLLQEFIDLVDKSVQEWEERQESPAPKAPQSACHALQNKFNAFLEAWGYVCVVSVGFGNLANTPAIAFFRQDTLNEWFSDPQKITPQKGFYIWFAYLRKEQPKLFDLYIGRADEGLEECQKCAAYQKLFGNDRPLGYENRHLDTIHKIADDFLNLAETFNAIPLEDFKGNGVEKVEWSAEQRQTFLKLLQEFVELVDESVQEWEAQGGRRNSKPPLKDKRKELSNKLNEFAKEWGYQSYIHMGGRNFGKEGYAGIAFFREDILKEGLINTATANHHRGFDIWIGYNWHGKVEGVPTKGFVCCIGLDWWIKENFENCKKCPAYKRLFFNEERYKIKAHRYIDTYNSLEIFMQNITDYFLYCVNEFNAIPQKDFILNNNPHTPQENHKGEAMATKIPLNQILFGPPGTGKTHNTINEALKILGFAKEGAQNNNEDNLDYKRIQLEVETLKLEIRPALSENIGQGQDVEEKHRRIYAKALFDHYKQKGRIGFVTFHQSYGYEEFVEGIRPEIDEKTGQVTYPIKNGIFKQMCQRAQESSQQPSPKKKAQIDLDYWHALLKAFIDSLEQERKMAGKCCISLYQGDQKELTWSKTDKGLKFETIYNQERQPVFVYEDTLKDLYQQDKLERITKPKNLDVHNTSYHYALLKKLTAFEAAYLKAQNLTKPPFNVLEESPQNPEKLPYVLIIDEINRGNISKIFGELITLIEASKRVGQEEALKVTLPYSQESFGVPDNLYILGTMNTADRSIALLDTALRRRFSFVEMLPRPELLKGYHIKDGGEETDIDLQKLLEAMNARIEFLLDQNHTIWG</sequence>
<name>A0ABN6I1J7_9HELI</name>